<accession>A0A397U8P9</accession>
<dbReference type="AlphaFoldDB" id="A0A397U8P9"/>
<proteinExistence type="predicted"/>
<dbReference type="EMBL" id="QKWP01001782">
    <property type="protein sequence ID" value="RIB06652.1"/>
    <property type="molecule type" value="Genomic_DNA"/>
</dbReference>
<dbReference type="Proteomes" id="UP000266673">
    <property type="component" value="Unassembled WGS sequence"/>
</dbReference>
<keyword evidence="1" id="KW-1133">Transmembrane helix</keyword>
<protein>
    <submittedName>
        <fullName evidence="2">Uncharacterized protein</fullName>
    </submittedName>
</protein>
<evidence type="ECO:0000256" key="1">
    <source>
        <dbReference type="SAM" id="Phobius"/>
    </source>
</evidence>
<name>A0A397U8P9_9GLOM</name>
<sequence>MVIRYMELSLHHINKESIRNFAKKNFPFINTTFMYSKYIIFLYWAFRSILSLTYFACYTIPV</sequence>
<organism evidence="2 3">
    <name type="scientific">Gigaspora rosea</name>
    <dbReference type="NCBI Taxonomy" id="44941"/>
    <lineage>
        <taxon>Eukaryota</taxon>
        <taxon>Fungi</taxon>
        <taxon>Fungi incertae sedis</taxon>
        <taxon>Mucoromycota</taxon>
        <taxon>Glomeromycotina</taxon>
        <taxon>Glomeromycetes</taxon>
        <taxon>Diversisporales</taxon>
        <taxon>Gigasporaceae</taxon>
        <taxon>Gigaspora</taxon>
    </lineage>
</organism>
<keyword evidence="1" id="KW-0472">Membrane</keyword>
<evidence type="ECO:0000313" key="3">
    <source>
        <dbReference type="Proteomes" id="UP000266673"/>
    </source>
</evidence>
<comment type="caution">
    <text evidence="2">The sequence shown here is derived from an EMBL/GenBank/DDBJ whole genome shotgun (WGS) entry which is preliminary data.</text>
</comment>
<keyword evidence="3" id="KW-1185">Reference proteome</keyword>
<reference evidence="2 3" key="1">
    <citation type="submission" date="2018-06" db="EMBL/GenBank/DDBJ databases">
        <title>Comparative genomics reveals the genomic features of Rhizophagus irregularis, R. cerebriforme, R. diaphanum and Gigaspora rosea, and their symbiotic lifestyle signature.</title>
        <authorList>
            <person name="Morin E."/>
            <person name="San Clemente H."/>
            <person name="Chen E.C.H."/>
            <person name="De La Providencia I."/>
            <person name="Hainaut M."/>
            <person name="Kuo A."/>
            <person name="Kohler A."/>
            <person name="Murat C."/>
            <person name="Tang N."/>
            <person name="Roy S."/>
            <person name="Loubradou J."/>
            <person name="Henrissat B."/>
            <person name="Grigoriev I.V."/>
            <person name="Corradi N."/>
            <person name="Roux C."/>
            <person name="Martin F.M."/>
        </authorList>
    </citation>
    <scope>NUCLEOTIDE SEQUENCE [LARGE SCALE GENOMIC DNA]</scope>
    <source>
        <strain evidence="2 3">DAOM 194757</strain>
    </source>
</reference>
<gene>
    <name evidence="2" type="ORF">C2G38_2115623</name>
</gene>
<feature type="transmembrane region" description="Helical" evidence="1">
    <location>
        <begin position="38"/>
        <end position="60"/>
    </location>
</feature>
<evidence type="ECO:0000313" key="2">
    <source>
        <dbReference type="EMBL" id="RIB06652.1"/>
    </source>
</evidence>
<keyword evidence="1" id="KW-0812">Transmembrane</keyword>